<reference evidence="15 16" key="1">
    <citation type="submission" date="2019-02" db="EMBL/GenBank/DDBJ databases">
        <title>Prokaryotic population dynamics and viral predation in marine succession experiment using metagenomics: the confinement effect.</title>
        <authorList>
            <person name="Haro-Moreno J.M."/>
            <person name="Rodriguez-Valera F."/>
            <person name="Lopez-Perez M."/>
        </authorList>
    </citation>
    <scope>NUCLEOTIDE SEQUENCE [LARGE SCALE GENOMIC DNA]</scope>
    <source>
        <strain evidence="15">MED-G157</strain>
    </source>
</reference>
<comment type="catalytic activity">
    <reaction evidence="12">
        <text>L-proline(in) + Na(+)(in) = L-proline(out) + Na(+)(out)</text>
        <dbReference type="Rhea" id="RHEA:28967"/>
        <dbReference type="ChEBI" id="CHEBI:29101"/>
        <dbReference type="ChEBI" id="CHEBI:60039"/>
    </reaction>
</comment>
<evidence type="ECO:0000256" key="6">
    <source>
        <dbReference type="ARBA" id="ARBA00022847"/>
    </source>
</evidence>
<evidence type="ECO:0000256" key="8">
    <source>
        <dbReference type="ARBA" id="ARBA00023053"/>
    </source>
</evidence>
<keyword evidence="10 14" id="KW-0472">Membrane</keyword>
<dbReference type="PROSITE" id="PS50283">
    <property type="entry name" value="NA_SOLUT_SYMP_3"/>
    <property type="match status" value="1"/>
</dbReference>
<dbReference type="CDD" id="cd10322">
    <property type="entry name" value="SLC5sbd"/>
    <property type="match status" value="1"/>
</dbReference>
<feature type="transmembrane region" description="Helical" evidence="14">
    <location>
        <begin position="190"/>
        <end position="215"/>
    </location>
</feature>
<evidence type="ECO:0000256" key="13">
    <source>
        <dbReference type="RuleBase" id="RU362091"/>
    </source>
</evidence>
<feature type="transmembrane region" description="Helical" evidence="14">
    <location>
        <begin position="124"/>
        <end position="146"/>
    </location>
</feature>
<feature type="transmembrane region" description="Helical" evidence="14">
    <location>
        <begin position="45"/>
        <end position="68"/>
    </location>
</feature>
<dbReference type="Gene3D" id="1.20.1730.10">
    <property type="entry name" value="Sodium/glucose cotransporter"/>
    <property type="match status" value="1"/>
</dbReference>
<evidence type="ECO:0000256" key="14">
    <source>
        <dbReference type="SAM" id="Phobius"/>
    </source>
</evidence>
<feature type="transmembrane region" description="Helical" evidence="14">
    <location>
        <begin position="277"/>
        <end position="297"/>
    </location>
</feature>
<dbReference type="EMBL" id="SHAG01000001">
    <property type="protein sequence ID" value="RZO77792.1"/>
    <property type="molecule type" value="Genomic_DNA"/>
</dbReference>
<keyword evidence="8" id="KW-0915">Sodium</keyword>
<evidence type="ECO:0000256" key="10">
    <source>
        <dbReference type="ARBA" id="ARBA00023136"/>
    </source>
</evidence>
<evidence type="ECO:0000256" key="7">
    <source>
        <dbReference type="ARBA" id="ARBA00022989"/>
    </source>
</evidence>
<comment type="subcellular location">
    <subcellularLocation>
        <location evidence="1">Cell membrane</location>
        <topology evidence="1">Multi-pass membrane protein</topology>
    </subcellularLocation>
</comment>
<feature type="transmembrane region" description="Helical" evidence="14">
    <location>
        <begin position="408"/>
        <end position="431"/>
    </location>
</feature>
<comment type="caution">
    <text evidence="15">The sequence shown here is derived from an EMBL/GenBank/DDBJ whole genome shotgun (WGS) entry which is preliminary data.</text>
</comment>
<evidence type="ECO:0000256" key="9">
    <source>
        <dbReference type="ARBA" id="ARBA00023065"/>
    </source>
</evidence>
<evidence type="ECO:0000256" key="2">
    <source>
        <dbReference type="ARBA" id="ARBA00006434"/>
    </source>
</evidence>
<comment type="similarity">
    <text evidence="2 13">Belongs to the sodium:solute symporter (SSF) (TC 2.A.21) family.</text>
</comment>
<proteinExistence type="inferred from homology"/>
<organism evidence="15 16">
    <name type="scientific">OM182 bacterium</name>
    <dbReference type="NCBI Taxonomy" id="2510334"/>
    <lineage>
        <taxon>Bacteria</taxon>
        <taxon>Pseudomonadati</taxon>
        <taxon>Pseudomonadota</taxon>
        <taxon>Gammaproteobacteria</taxon>
        <taxon>OMG group</taxon>
        <taxon>OM182 clade</taxon>
    </lineage>
</organism>
<keyword evidence="9" id="KW-0406">Ion transport</keyword>
<evidence type="ECO:0000256" key="5">
    <source>
        <dbReference type="ARBA" id="ARBA00022692"/>
    </source>
</evidence>
<dbReference type="PANTHER" id="PTHR48086">
    <property type="entry name" value="SODIUM/PROLINE SYMPORTER-RELATED"/>
    <property type="match status" value="1"/>
</dbReference>
<feature type="transmembrane region" description="Helical" evidence="14">
    <location>
        <begin position="158"/>
        <end position="178"/>
    </location>
</feature>
<dbReference type="Proteomes" id="UP000316199">
    <property type="component" value="Unassembled WGS sequence"/>
</dbReference>
<keyword evidence="6" id="KW-0769">Symport</keyword>
<evidence type="ECO:0000256" key="12">
    <source>
        <dbReference type="ARBA" id="ARBA00033708"/>
    </source>
</evidence>
<keyword evidence="7 14" id="KW-1133">Transmembrane helix</keyword>
<evidence type="ECO:0000256" key="3">
    <source>
        <dbReference type="ARBA" id="ARBA00022448"/>
    </source>
</evidence>
<keyword evidence="5 14" id="KW-0812">Transmembrane</keyword>
<dbReference type="GO" id="GO:0006814">
    <property type="term" value="P:sodium ion transport"/>
    <property type="evidence" value="ECO:0007669"/>
    <property type="project" value="UniProtKB-KW"/>
</dbReference>
<evidence type="ECO:0000313" key="16">
    <source>
        <dbReference type="Proteomes" id="UP000316199"/>
    </source>
</evidence>
<feature type="transmembrane region" description="Helical" evidence="14">
    <location>
        <begin position="438"/>
        <end position="458"/>
    </location>
</feature>
<keyword evidence="11" id="KW-0739">Sodium transport</keyword>
<name>A0A520S5N6_9GAMM</name>
<feature type="transmembrane region" description="Helical" evidence="14">
    <location>
        <begin position="6"/>
        <end position="25"/>
    </location>
</feature>
<accession>A0A520S5N6</accession>
<keyword evidence="4" id="KW-1003">Cell membrane</keyword>
<feature type="transmembrane region" description="Helical" evidence="14">
    <location>
        <begin position="80"/>
        <end position="98"/>
    </location>
</feature>
<feature type="transmembrane region" description="Helical" evidence="14">
    <location>
        <begin position="317"/>
        <end position="338"/>
    </location>
</feature>
<evidence type="ECO:0000256" key="1">
    <source>
        <dbReference type="ARBA" id="ARBA00004651"/>
    </source>
</evidence>
<gene>
    <name evidence="15" type="ORF">EVA68_00785</name>
</gene>
<evidence type="ECO:0000256" key="11">
    <source>
        <dbReference type="ARBA" id="ARBA00023201"/>
    </source>
</evidence>
<dbReference type="Pfam" id="PF00474">
    <property type="entry name" value="SSF"/>
    <property type="match status" value="1"/>
</dbReference>
<dbReference type="GO" id="GO:0015293">
    <property type="term" value="F:symporter activity"/>
    <property type="evidence" value="ECO:0007669"/>
    <property type="project" value="UniProtKB-KW"/>
</dbReference>
<evidence type="ECO:0000313" key="15">
    <source>
        <dbReference type="EMBL" id="RZO77792.1"/>
    </source>
</evidence>
<keyword evidence="3" id="KW-0813">Transport</keyword>
<dbReference type="AlphaFoldDB" id="A0A520S5N6"/>
<dbReference type="InterPro" id="IPR050277">
    <property type="entry name" value="Sodium:Solute_Symporter"/>
</dbReference>
<protein>
    <submittedName>
        <fullName evidence="15">Sodium:solute symporter family protein</fullName>
    </submittedName>
</protein>
<dbReference type="InterPro" id="IPR001734">
    <property type="entry name" value="Na/solute_symporter"/>
</dbReference>
<dbReference type="GO" id="GO:0005886">
    <property type="term" value="C:plasma membrane"/>
    <property type="evidence" value="ECO:0007669"/>
    <property type="project" value="UniProtKB-SubCell"/>
</dbReference>
<feature type="transmembrane region" description="Helical" evidence="14">
    <location>
        <begin position="235"/>
        <end position="256"/>
    </location>
</feature>
<feature type="transmembrane region" description="Helical" evidence="14">
    <location>
        <begin position="382"/>
        <end position="402"/>
    </location>
</feature>
<dbReference type="InterPro" id="IPR038377">
    <property type="entry name" value="Na/Glc_symporter_sf"/>
</dbReference>
<dbReference type="PANTHER" id="PTHR48086:SF3">
    <property type="entry name" value="SODIUM_PROLINE SYMPORTER"/>
    <property type="match status" value="1"/>
</dbReference>
<sequence>MSLTAWSYCFMVFYVALMLIIGYIASKRISHADDFATARGSYGPYVLALAFAASTASGATFLGTPALAYQWGTASNWGNFLYPIGVYFGILISMRLIASSGNKFGNRSIPEYLGDRYQSEGIRILVSLMSLVLFFYLAGQLVSGLVMFELMLGLSSDWALIITTVVLLVYVVMGGAHADIMTDAVQGGMMLVLAIVVISLVTVGFGIDGGFLGMIENLKDQDDTLVAPLNPKTPYYHSWWAIFAIVFAHIPLGLLPHLGNKLWALKDGGGQLKFVKLAFIFGLTLGMLGLAGLLARAHLGDALLIEGANANQALPMLFIQLFPTWLAALIGVGVLAAIMSTADGLVVSSAQIIANDLYRRTLVPIFSPNLTEQKLDQRILRISRVSTVVVLLISMWMAWLLLDRNVAMIVWIGIGGMMAAFAGPLVIGALWRGVTRQGAYAGLVSGFVSFGILHAQMINPDWFSPGTIFHSAGTWLHGEGPNPISCAVIGEIVSVMFTLSVSKLTRPLPHEYLEEMFPSKG</sequence>
<evidence type="ECO:0000256" key="4">
    <source>
        <dbReference type="ARBA" id="ARBA00022475"/>
    </source>
</evidence>